<sequence>MRDLVHHHYARRRGLSVPCITAMAERVRPEGGGGDYGSAGGYDHRGFGTLMYPRWCRTGPLSPERPSEDPARPEYREGMWCSGVDDGPRAGGREELVR</sequence>
<dbReference type="Proteomes" id="UP000030760">
    <property type="component" value="Unassembled WGS sequence"/>
</dbReference>
<evidence type="ECO:0000313" key="2">
    <source>
        <dbReference type="EMBL" id="EMF53553.1"/>
    </source>
</evidence>
<dbReference type="AlphaFoldDB" id="M3EWQ8"/>
<feature type="region of interest" description="Disordered" evidence="1">
    <location>
        <begin position="59"/>
        <end position="98"/>
    </location>
</feature>
<evidence type="ECO:0000313" key="3">
    <source>
        <dbReference type="Proteomes" id="UP000030760"/>
    </source>
</evidence>
<accession>M3EWQ8</accession>
<evidence type="ECO:0000256" key="1">
    <source>
        <dbReference type="SAM" id="MobiDB-lite"/>
    </source>
</evidence>
<reference evidence="3" key="1">
    <citation type="journal article" date="2013" name="Genome Announc.">
        <title>Draft Genome Sequence of Streptomyces bottropensis ATCC 25435, a Bottromycin-Producing Actinomycete.</title>
        <authorList>
            <person name="Zhang H."/>
            <person name="Zhou W."/>
            <person name="Zhuang Y."/>
            <person name="Liang X."/>
            <person name="Liu T."/>
        </authorList>
    </citation>
    <scope>NUCLEOTIDE SEQUENCE [LARGE SCALE GENOMIC DNA]</scope>
    <source>
        <strain evidence="3">ATCC 25435</strain>
    </source>
</reference>
<protein>
    <submittedName>
        <fullName evidence="2">Uncharacterized protein</fullName>
    </submittedName>
</protein>
<gene>
    <name evidence="2" type="ORF">SBD_5097</name>
</gene>
<proteinExistence type="predicted"/>
<feature type="compositionally biased region" description="Basic and acidic residues" evidence="1">
    <location>
        <begin position="86"/>
        <end position="98"/>
    </location>
</feature>
<name>M3EWQ8_9ACTN</name>
<dbReference type="EMBL" id="KB405089">
    <property type="protein sequence ID" value="EMF53553.1"/>
    <property type="molecule type" value="Genomic_DNA"/>
</dbReference>
<feature type="compositionally biased region" description="Basic and acidic residues" evidence="1">
    <location>
        <begin position="65"/>
        <end position="77"/>
    </location>
</feature>
<organism evidence="2 3">
    <name type="scientific">Streptomyces bottropensis ATCC 25435</name>
    <dbReference type="NCBI Taxonomy" id="1054862"/>
    <lineage>
        <taxon>Bacteria</taxon>
        <taxon>Bacillati</taxon>
        <taxon>Actinomycetota</taxon>
        <taxon>Actinomycetes</taxon>
        <taxon>Kitasatosporales</taxon>
        <taxon>Streptomycetaceae</taxon>
        <taxon>Streptomyces</taxon>
    </lineage>
</organism>